<comment type="caution">
    <text evidence="12">The sequence shown here is derived from an EMBL/GenBank/DDBJ whole genome shotgun (WGS) entry which is preliminary data.</text>
</comment>
<keyword evidence="3" id="KW-0808">Transferase</keyword>
<feature type="compositionally biased region" description="Pro residues" evidence="10">
    <location>
        <begin position="214"/>
        <end position="224"/>
    </location>
</feature>
<dbReference type="InterPro" id="IPR028009">
    <property type="entry name" value="ESCO_Acetyltransf_dom"/>
</dbReference>
<organism evidence="12 13">
    <name type="scientific">Chionoecetes opilio</name>
    <name type="common">Atlantic snow crab</name>
    <name type="synonym">Cancer opilio</name>
    <dbReference type="NCBI Taxonomy" id="41210"/>
    <lineage>
        <taxon>Eukaryota</taxon>
        <taxon>Metazoa</taxon>
        <taxon>Ecdysozoa</taxon>
        <taxon>Arthropoda</taxon>
        <taxon>Crustacea</taxon>
        <taxon>Multicrustacea</taxon>
        <taxon>Malacostraca</taxon>
        <taxon>Eumalacostraca</taxon>
        <taxon>Eucarida</taxon>
        <taxon>Decapoda</taxon>
        <taxon>Pleocyemata</taxon>
        <taxon>Brachyura</taxon>
        <taxon>Eubrachyura</taxon>
        <taxon>Majoidea</taxon>
        <taxon>Majidae</taxon>
        <taxon>Chionoecetes</taxon>
    </lineage>
</organism>
<dbReference type="OrthoDB" id="428854at2759"/>
<evidence type="ECO:0000256" key="3">
    <source>
        <dbReference type="ARBA" id="ARBA00022679"/>
    </source>
</evidence>
<feature type="compositionally biased region" description="Basic and acidic residues" evidence="10">
    <location>
        <begin position="453"/>
        <end position="466"/>
    </location>
</feature>
<feature type="compositionally biased region" description="Polar residues" evidence="10">
    <location>
        <begin position="60"/>
        <end position="73"/>
    </location>
</feature>
<keyword evidence="5" id="KW-0863">Zinc-finger</keyword>
<feature type="compositionally biased region" description="Basic and acidic residues" evidence="10">
    <location>
        <begin position="361"/>
        <end position="378"/>
    </location>
</feature>
<dbReference type="GO" id="GO:0008270">
    <property type="term" value="F:zinc ion binding"/>
    <property type="evidence" value="ECO:0007669"/>
    <property type="project" value="UniProtKB-KW"/>
</dbReference>
<name>A0A8J4YJP6_CHIOP</name>
<feature type="compositionally biased region" description="Low complexity" evidence="10">
    <location>
        <begin position="239"/>
        <end position="280"/>
    </location>
</feature>
<dbReference type="Pfam" id="PF13880">
    <property type="entry name" value="Acetyltransf_13"/>
    <property type="match status" value="1"/>
</dbReference>
<reference evidence="12" key="1">
    <citation type="submission" date="2020-07" db="EMBL/GenBank/DDBJ databases">
        <title>The High-quality genome of the commercially important snow crab, Chionoecetes opilio.</title>
        <authorList>
            <person name="Jeong J.-H."/>
            <person name="Ryu S."/>
        </authorList>
    </citation>
    <scope>NUCLEOTIDE SEQUENCE</scope>
    <source>
        <strain evidence="12">MADBK_172401_WGS</strain>
        <tissue evidence="12">Digestive gland</tissue>
    </source>
</reference>
<accession>A0A8J4YJP6</accession>
<dbReference type="GO" id="GO:0005634">
    <property type="term" value="C:nucleus"/>
    <property type="evidence" value="ECO:0007669"/>
    <property type="project" value="UniProtKB-SubCell"/>
</dbReference>
<dbReference type="GO" id="GO:0000785">
    <property type="term" value="C:chromatin"/>
    <property type="evidence" value="ECO:0007669"/>
    <property type="project" value="TreeGrafter"/>
</dbReference>
<feature type="region of interest" description="Disordered" evidence="10">
    <location>
        <begin position="206"/>
        <end position="476"/>
    </location>
</feature>
<dbReference type="Pfam" id="PF13878">
    <property type="entry name" value="zf-C2H2_3"/>
    <property type="match status" value="1"/>
</dbReference>
<evidence type="ECO:0000256" key="1">
    <source>
        <dbReference type="ARBA" id="ARBA00004123"/>
    </source>
</evidence>
<keyword evidence="9" id="KW-0012">Acyltransferase</keyword>
<dbReference type="InterPro" id="IPR016181">
    <property type="entry name" value="Acyl_CoA_acyltransferase"/>
</dbReference>
<evidence type="ECO:0000256" key="9">
    <source>
        <dbReference type="ARBA" id="ARBA00023315"/>
    </source>
</evidence>
<evidence type="ECO:0000256" key="6">
    <source>
        <dbReference type="ARBA" id="ARBA00022833"/>
    </source>
</evidence>
<evidence type="ECO:0000256" key="8">
    <source>
        <dbReference type="ARBA" id="ARBA00023306"/>
    </source>
</evidence>
<evidence type="ECO:0000313" key="12">
    <source>
        <dbReference type="EMBL" id="KAG0725091.1"/>
    </source>
</evidence>
<evidence type="ECO:0000256" key="10">
    <source>
        <dbReference type="SAM" id="MobiDB-lite"/>
    </source>
</evidence>
<dbReference type="GO" id="GO:0061733">
    <property type="term" value="F:protein-lysine-acetyltransferase activity"/>
    <property type="evidence" value="ECO:0007669"/>
    <property type="project" value="TreeGrafter"/>
</dbReference>
<feature type="region of interest" description="Disordered" evidence="10">
    <location>
        <begin position="135"/>
        <end position="183"/>
    </location>
</feature>
<evidence type="ECO:0000256" key="7">
    <source>
        <dbReference type="ARBA" id="ARBA00023242"/>
    </source>
</evidence>
<dbReference type="GO" id="GO:0007064">
    <property type="term" value="P:mitotic sister chromatid cohesion"/>
    <property type="evidence" value="ECO:0007669"/>
    <property type="project" value="TreeGrafter"/>
</dbReference>
<dbReference type="Proteomes" id="UP000770661">
    <property type="component" value="Unassembled WGS sequence"/>
</dbReference>
<dbReference type="AlphaFoldDB" id="A0A8J4YJP6"/>
<sequence>MAPVIPECGIFSTPRREPHLRVLSGGVQFPPTPATPTLARLTLPSPPNSQKALFSPPTPSTSGTNLGFYNSPKSPGVYKPVKAPSSAPPPRVQSVAMTGGRKKAGGLNKGVGHAIKKPKPRVVEAKQKKQKIEENARKLKERAPRTLPIGVPSSPLNQARLSSKNGDVSLNQKVGKSFAKKNIGRLVEESLDQYLQQSKISKEINEVSALPSVPTNPRPAPTRVPSPIKKTPQTRTRAPSPTKKTPQTSTRSSSPTKKTPQTSTRAPSPTKKTPQTRPRTVSPRKRVSISTSTLSKKPLDTGGELQDMELIMMEWDDGEEDKSVTKCSSPRRLNGLLTPTRRSPRKQVDCGSPVRRSPRKQATEAHTQHQESPRRPREAATPSKTLTTDALRLGDISASPTRRSPRKQAAEAHTQHLESPRRPREAATPSKTLTTDALRLGDVSASPTRRSPRKLERQTPVKRGKEEDDELDVPESPSKKVKYFPIFYPTTRLSDCKFPRSKTERSDKRFAAEMDDAQMMIDAGQKEFGASQCPTCGVVFELGNPQDAASHRDYHEHLFKALKYTGWKKERLAREPDHLGGRVVVVAGPDPQLWWQKVEEVRQVVDNELGFSENSIRTREHTKVFLYVLERRVVGCLIAEKIDKAYRVIPLEARMEDSGRLLCCSQVASRVWVGISRVWVLRARRGKGIAATLVDAMRQGMIDNHILTKDQFAFSDPTEAGLHFAEKYMGRPDFLVYRREF</sequence>
<feature type="compositionally biased region" description="Basic and acidic residues" evidence="10">
    <location>
        <begin position="135"/>
        <end position="144"/>
    </location>
</feature>
<comment type="similarity">
    <text evidence="2">Belongs to the acetyltransferase family. ECO subfamily.</text>
</comment>
<feature type="domain" description="N-acetyltransferase" evidence="11">
    <location>
        <begin position="581"/>
        <end position="741"/>
    </location>
</feature>
<evidence type="ECO:0000259" key="11">
    <source>
        <dbReference type="PROSITE" id="PS51186"/>
    </source>
</evidence>
<keyword evidence="6" id="KW-0862">Zinc</keyword>
<keyword evidence="7" id="KW-0539">Nucleus</keyword>
<dbReference type="SUPFAM" id="SSF55729">
    <property type="entry name" value="Acyl-CoA N-acyltransferases (Nat)"/>
    <property type="match status" value="1"/>
</dbReference>
<evidence type="ECO:0000313" key="13">
    <source>
        <dbReference type="Proteomes" id="UP000770661"/>
    </source>
</evidence>
<dbReference type="Gene3D" id="3.40.630.30">
    <property type="match status" value="1"/>
</dbReference>
<keyword evidence="13" id="KW-1185">Reference proteome</keyword>
<feature type="compositionally biased region" description="Basic and acidic residues" evidence="10">
    <location>
        <begin position="408"/>
        <end position="425"/>
    </location>
</feature>
<dbReference type="EMBL" id="JACEEZ010006005">
    <property type="protein sequence ID" value="KAG0725091.1"/>
    <property type="molecule type" value="Genomic_DNA"/>
</dbReference>
<evidence type="ECO:0000256" key="5">
    <source>
        <dbReference type="ARBA" id="ARBA00022771"/>
    </source>
</evidence>
<comment type="subcellular location">
    <subcellularLocation>
        <location evidence="1">Nucleus</location>
    </subcellularLocation>
</comment>
<evidence type="ECO:0000256" key="4">
    <source>
        <dbReference type="ARBA" id="ARBA00022723"/>
    </source>
</evidence>
<keyword evidence="8" id="KW-0131">Cell cycle</keyword>
<dbReference type="PANTHER" id="PTHR45884">
    <property type="entry name" value="N-ACETYLTRANSFERASE ECO"/>
    <property type="match status" value="1"/>
</dbReference>
<proteinExistence type="inferred from homology"/>
<dbReference type="PROSITE" id="PS51186">
    <property type="entry name" value="GNAT"/>
    <property type="match status" value="1"/>
</dbReference>
<dbReference type="PANTHER" id="PTHR45884:SF2">
    <property type="entry name" value="N-ACETYLTRANSFERASE ECO"/>
    <property type="match status" value="1"/>
</dbReference>
<gene>
    <name evidence="12" type="primary">esco2</name>
    <name evidence="12" type="ORF">GWK47_039252</name>
</gene>
<dbReference type="InterPro" id="IPR028005">
    <property type="entry name" value="AcTrfase_ESCO_Znf_dom"/>
</dbReference>
<dbReference type="InterPro" id="IPR000182">
    <property type="entry name" value="GNAT_dom"/>
</dbReference>
<evidence type="ECO:0000256" key="2">
    <source>
        <dbReference type="ARBA" id="ARBA00005816"/>
    </source>
</evidence>
<feature type="region of interest" description="Disordered" evidence="10">
    <location>
        <begin position="44"/>
        <end position="114"/>
    </location>
</feature>
<keyword evidence="4" id="KW-0479">Metal-binding</keyword>
<protein>
    <submittedName>
        <fullName evidence="12">N-acetyltransferase ESCO2</fullName>
    </submittedName>
</protein>
<feature type="compositionally biased region" description="Polar residues" evidence="10">
    <location>
        <begin position="154"/>
        <end position="174"/>
    </location>
</feature>